<evidence type="ECO:0000313" key="2">
    <source>
        <dbReference type="EMBL" id="EFO93565.1"/>
    </source>
</evidence>
<dbReference type="OMA" id="HIKMEVI"/>
<name>E3NDB0_CAERE</name>
<keyword evidence="3" id="KW-1185">Reference proteome</keyword>
<reference evidence="2" key="1">
    <citation type="submission" date="2007-07" db="EMBL/GenBank/DDBJ databases">
        <title>PCAP assembly of the Caenorhabditis remanei genome.</title>
        <authorList>
            <consortium name="The Caenorhabditis remanei Sequencing Consortium"/>
            <person name="Wilson R.K."/>
        </authorList>
    </citation>
    <scope>NUCLEOTIDE SEQUENCE [LARGE SCALE GENOMIC DNA]</scope>
    <source>
        <strain evidence="2">PB4641</strain>
    </source>
</reference>
<dbReference type="eggNOG" id="ENOG502TFZ0">
    <property type="taxonomic scope" value="Eukaryota"/>
</dbReference>
<protein>
    <submittedName>
        <fullName evidence="2">Uncharacterized protein</fullName>
    </submittedName>
</protein>
<dbReference type="Proteomes" id="UP000008281">
    <property type="component" value="Unassembled WGS sequence"/>
</dbReference>
<gene>
    <name evidence="2" type="ORF">CRE_02616</name>
</gene>
<feature type="transmembrane region" description="Helical" evidence="1">
    <location>
        <begin position="23"/>
        <end position="44"/>
    </location>
</feature>
<keyword evidence="1" id="KW-0472">Membrane</keyword>
<dbReference type="InParanoid" id="E3NDB0"/>
<dbReference type="FunCoup" id="E3NDB0">
    <property type="interactions" value="151"/>
</dbReference>
<feature type="transmembrane region" description="Helical" evidence="1">
    <location>
        <begin position="281"/>
        <end position="305"/>
    </location>
</feature>
<proteinExistence type="predicted"/>
<feature type="transmembrane region" description="Helical" evidence="1">
    <location>
        <begin position="200"/>
        <end position="220"/>
    </location>
</feature>
<dbReference type="HOGENOM" id="CLU_710262_0_0_1"/>
<feature type="transmembrane region" description="Helical" evidence="1">
    <location>
        <begin position="56"/>
        <end position="75"/>
    </location>
</feature>
<dbReference type="EMBL" id="DS268608">
    <property type="protein sequence ID" value="EFO93565.1"/>
    <property type="molecule type" value="Genomic_DNA"/>
</dbReference>
<keyword evidence="1" id="KW-0812">Transmembrane</keyword>
<evidence type="ECO:0000313" key="3">
    <source>
        <dbReference type="Proteomes" id="UP000008281"/>
    </source>
</evidence>
<dbReference type="AlphaFoldDB" id="E3NDB0"/>
<feature type="transmembrane region" description="Helical" evidence="1">
    <location>
        <begin position="241"/>
        <end position="261"/>
    </location>
</feature>
<organism evidence="3">
    <name type="scientific">Caenorhabditis remanei</name>
    <name type="common">Caenorhabditis vulgaris</name>
    <dbReference type="NCBI Taxonomy" id="31234"/>
    <lineage>
        <taxon>Eukaryota</taxon>
        <taxon>Metazoa</taxon>
        <taxon>Ecdysozoa</taxon>
        <taxon>Nematoda</taxon>
        <taxon>Chromadorea</taxon>
        <taxon>Rhabditida</taxon>
        <taxon>Rhabditina</taxon>
        <taxon>Rhabditomorpha</taxon>
        <taxon>Rhabditoidea</taxon>
        <taxon>Rhabditidae</taxon>
        <taxon>Peloderinae</taxon>
        <taxon>Caenorhabditis</taxon>
    </lineage>
</organism>
<dbReference type="OrthoDB" id="5807489at2759"/>
<keyword evidence="1" id="KW-1133">Transmembrane helix</keyword>
<sequence>MKNQSIAKCIDLYHASPVDTTTIILHLILIIGGLISNICLHFMFSGRPKLGTASFAYIRIIGMFQLAFFITPFPLKILTDHYQAGRTWIAAKFPSSPPRPVSFCHLYAMPMLYNPFVTFVELYTCKCRRWNSVSWVAWQKIFCLLPFGTIVNVPLCFEWVIDYEQCSYGKELYAIGRPHLSEAAIQNHIKTDLIRTIPTIIFWITAFCTFLFFAAEKCILPKLSSPYAAKHIPLFSNLQPLLIAFILSHSTVHVFTTFHVLSNTKMPESTRNQMYGISYSLPFPIMLVISRTFRSHLFHLISNFFQGISRRPKIRKDSALRKMTSQIARHMAFSKLEMENSELDERLNNMRTILRDDAVYRVRFAIPQQTVQIIQEEDNSDNTIFSHEH</sequence>
<evidence type="ECO:0000256" key="1">
    <source>
        <dbReference type="SAM" id="Phobius"/>
    </source>
</evidence>
<accession>E3NDB0</accession>